<dbReference type="EMBL" id="CP009920">
    <property type="protein sequence ID" value="AJI23125.1"/>
    <property type="molecule type" value="Genomic_DNA"/>
</dbReference>
<dbReference type="KEGG" id="bmeg:BG04_4938"/>
<organism evidence="2 3">
    <name type="scientific">Priestia megaterium (strain ATCC 14581 / DSM 32 / CCUG 1817 / JCM 2506 / NBRC 15308 / NCIMB 9376 / NCTC 10342 / NRRL B-14308 / VKM B-512 / Ford 19)</name>
    <name type="common">Bacillus megaterium</name>
    <dbReference type="NCBI Taxonomy" id="1348623"/>
    <lineage>
        <taxon>Bacteria</taxon>
        <taxon>Bacillati</taxon>
        <taxon>Bacillota</taxon>
        <taxon>Bacilli</taxon>
        <taxon>Bacillales</taxon>
        <taxon>Bacillaceae</taxon>
        <taxon>Priestia</taxon>
    </lineage>
</organism>
<feature type="region of interest" description="Disordered" evidence="1">
    <location>
        <begin position="59"/>
        <end position="122"/>
    </location>
</feature>
<dbReference type="RefSeq" id="WP_174522641.1">
    <property type="nucleotide sequence ID" value="NZ_BCVB01000015.1"/>
</dbReference>
<evidence type="ECO:0000313" key="3">
    <source>
        <dbReference type="Proteomes" id="UP000031829"/>
    </source>
</evidence>
<sequence length="122" mass="13645">MITIKKYYWDYNPEDDSYYVDESYPQYSNNNAHRKNREKEHEKICFNITIHNNLANQGGNAGVNENAETGGQISGNAGQNANQGGQIAKKGGQNANQEGQVASKGGKNKLKEFNLEEEMEDE</sequence>
<protein>
    <submittedName>
        <fullName evidence="2">Uncharacterized protein</fullName>
    </submittedName>
</protein>
<dbReference type="Proteomes" id="UP000031829">
    <property type="component" value="Chromosome"/>
</dbReference>
<dbReference type="GeneID" id="93642912"/>
<reference evidence="2 3" key="1">
    <citation type="journal article" date="2015" name="Genome Announc.">
        <title>Complete genome sequences for 35 biothreat assay-relevant bacillus species.</title>
        <authorList>
            <person name="Johnson S.L."/>
            <person name="Daligault H.E."/>
            <person name="Davenport K.W."/>
            <person name="Jaissle J."/>
            <person name="Frey K.G."/>
            <person name="Ladner J.T."/>
            <person name="Broomall S.M."/>
            <person name="Bishop-Lilly K.A."/>
            <person name="Bruce D.C."/>
            <person name="Gibbons H.S."/>
            <person name="Coyne S.R."/>
            <person name="Lo C.C."/>
            <person name="Meincke L."/>
            <person name="Munk A.C."/>
            <person name="Koroleva G.I."/>
            <person name="Rosenzweig C.N."/>
            <person name="Palacios G.F."/>
            <person name="Redden C.L."/>
            <person name="Minogue T.D."/>
            <person name="Chain P.S."/>
        </authorList>
    </citation>
    <scope>NUCLEOTIDE SEQUENCE [LARGE SCALE GENOMIC DNA]</scope>
    <source>
        <strain evidence="3">ATCC 14581 / DSM 32 / JCM 2506 / NBRC 15308 / NCIMB 9376 / NCTC 10342 / NRRL B-14308 / VKM B-512</strain>
    </source>
</reference>
<name>A0A0B6ADX4_PRIM2</name>
<evidence type="ECO:0000313" key="2">
    <source>
        <dbReference type="EMBL" id="AJI23125.1"/>
    </source>
</evidence>
<proteinExistence type="predicted"/>
<feature type="compositionally biased region" description="Low complexity" evidence="1">
    <location>
        <begin position="70"/>
        <end position="88"/>
    </location>
</feature>
<dbReference type="AlphaFoldDB" id="A0A0B6ADX4"/>
<evidence type="ECO:0000256" key="1">
    <source>
        <dbReference type="SAM" id="MobiDB-lite"/>
    </source>
</evidence>
<gene>
    <name evidence="2" type="ORF">BG04_4938</name>
</gene>
<accession>A0A0B6ADX4</accession>
<dbReference type="HOGENOM" id="CLU_2328016_0_0_9"/>